<proteinExistence type="predicted"/>
<dbReference type="EMBL" id="CAMXCT010006793">
    <property type="protein sequence ID" value="CAI4020147.1"/>
    <property type="molecule type" value="Genomic_DNA"/>
</dbReference>
<protein>
    <submittedName>
        <fullName evidence="1">Uncharacterized protein</fullName>
    </submittedName>
</protein>
<accession>A0A9P1GSQ4</accession>
<dbReference type="AlphaFoldDB" id="A0A9P1GSQ4"/>
<reference evidence="2 3" key="2">
    <citation type="submission" date="2024-05" db="EMBL/GenBank/DDBJ databases">
        <authorList>
            <person name="Chen Y."/>
            <person name="Shah S."/>
            <person name="Dougan E. K."/>
            <person name="Thang M."/>
            <person name="Chan C."/>
        </authorList>
    </citation>
    <scope>NUCLEOTIDE SEQUENCE [LARGE SCALE GENOMIC DNA]</scope>
</reference>
<dbReference type="Proteomes" id="UP001152797">
    <property type="component" value="Unassembled WGS sequence"/>
</dbReference>
<organism evidence="1">
    <name type="scientific">Cladocopium goreaui</name>
    <dbReference type="NCBI Taxonomy" id="2562237"/>
    <lineage>
        <taxon>Eukaryota</taxon>
        <taxon>Sar</taxon>
        <taxon>Alveolata</taxon>
        <taxon>Dinophyceae</taxon>
        <taxon>Suessiales</taxon>
        <taxon>Symbiodiniaceae</taxon>
        <taxon>Cladocopium</taxon>
    </lineage>
</organism>
<dbReference type="EMBL" id="CAMXCT030006793">
    <property type="protein sequence ID" value="CAL4807459.1"/>
    <property type="molecule type" value="Genomic_DNA"/>
</dbReference>
<evidence type="ECO:0000313" key="2">
    <source>
        <dbReference type="EMBL" id="CAL4807459.1"/>
    </source>
</evidence>
<reference evidence="1" key="1">
    <citation type="submission" date="2022-10" db="EMBL/GenBank/DDBJ databases">
        <authorList>
            <person name="Chen Y."/>
            <person name="Dougan E. K."/>
            <person name="Chan C."/>
            <person name="Rhodes N."/>
            <person name="Thang M."/>
        </authorList>
    </citation>
    <scope>NUCLEOTIDE SEQUENCE</scope>
</reference>
<name>A0A9P1GSQ4_9DINO</name>
<sequence>MVIFQGHRRNRSRALRKLRRFTTQALALKIKGSKAEMLEITAQDCQWRAKSSGQWVEAESKDFSESNLEVEPPIKGQGRLYMHTSILLNKLAKVMTRCKPGAHLDFKVEMLHKQDLQYVGGQLGAAPDEQKTRILSSGLTRLKTDSKFQVGEWLSLGGSAEAALFLKAKTVDHPPGSLSLLSTSPTCTESEKDMAHGICEKHFGSKKTLDAELFSDCIYDVCSGGGDEAAASIADLLSA</sequence>
<dbReference type="EMBL" id="CAMXCT020006793">
    <property type="protein sequence ID" value="CAL1173522.1"/>
    <property type="molecule type" value="Genomic_DNA"/>
</dbReference>
<comment type="caution">
    <text evidence="1">The sequence shown here is derived from an EMBL/GenBank/DDBJ whole genome shotgun (WGS) entry which is preliminary data.</text>
</comment>
<evidence type="ECO:0000313" key="3">
    <source>
        <dbReference type="Proteomes" id="UP001152797"/>
    </source>
</evidence>
<keyword evidence="3" id="KW-1185">Reference proteome</keyword>
<evidence type="ECO:0000313" key="1">
    <source>
        <dbReference type="EMBL" id="CAI4020147.1"/>
    </source>
</evidence>
<gene>
    <name evidence="1" type="ORF">C1SCF055_LOCUS44589</name>
</gene>